<dbReference type="InterPro" id="IPR010982">
    <property type="entry name" value="Lambda_DNA-bd_dom_sf"/>
</dbReference>
<keyword evidence="2" id="KW-0238">DNA-binding</keyword>
<dbReference type="SUPFAM" id="SSF47413">
    <property type="entry name" value="lambda repressor-like DNA-binding domains"/>
    <property type="match status" value="1"/>
</dbReference>
<dbReference type="GO" id="GO:0000976">
    <property type="term" value="F:transcription cis-regulatory region binding"/>
    <property type="evidence" value="ECO:0007669"/>
    <property type="project" value="TreeGrafter"/>
</dbReference>
<evidence type="ECO:0000313" key="5">
    <source>
        <dbReference type="EMBL" id="SCB32937.1"/>
    </source>
</evidence>
<dbReference type="Pfam" id="PF13377">
    <property type="entry name" value="Peripla_BP_3"/>
    <property type="match status" value="1"/>
</dbReference>
<proteinExistence type="predicted"/>
<keyword evidence="1" id="KW-0805">Transcription regulation</keyword>
<evidence type="ECO:0000256" key="2">
    <source>
        <dbReference type="ARBA" id="ARBA00023125"/>
    </source>
</evidence>
<reference evidence="5 6" key="1">
    <citation type="submission" date="2016-08" db="EMBL/GenBank/DDBJ databases">
        <authorList>
            <person name="Seilhamer J.J."/>
        </authorList>
    </citation>
    <scope>NUCLEOTIDE SEQUENCE [LARGE SCALE GENOMIC DNA]</scope>
    <source>
        <strain evidence="5 6">P1-7</strain>
    </source>
</reference>
<dbReference type="Proteomes" id="UP000199205">
    <property type="component" value="Unassembled WGS sequence"/>
</dbReference>
<dbReference type="InterPro" id="IPR028082">
    <property type="entry name" value="Peripla_BP_I"/>
</dbReference>
<sequence>MRKPTLEEVAIEAGVSKMTASRALRGSADVSKETRERVIEAATRMSYVGNRLALSLSSQRTNLVAVVVPSMSNIVFPEVLAGISAGLDGSGMQAVFGISDYDVAKERDIIRDMLSWQPCAIIVTGLDQPEETVKLLQHANIPVIQLMDLDGTPIDLNVGLSHGGAGEDMARALVGAGRRRFGYVGSALEKDLRAGKRKAGFERVLHSYGLHFVNQSVDDAFSSIALGKRLTLAMLAAVPDLDCIYYSNDDMASGGLFACMELGVAVPEKILIAGFNGLDLVNSLPAPIATSRSPRRAMGEVAAQLVRQAVAGAQDARQKTVVFKPVITGIDGYDDAPDEPETARLRP</sequence>
<dbReference type="InterPro" id="IPR046335">
    <property type="entry name" value="LacI/GalR-like_sensor"/>
</dbReference>
<dbReference type="InterPro" id="IPR000843">
    <property type="entry name" value="HTH_LacI"/>
</dbReference>
<keyword evidence="3" id="KW-0804">Transcription</keyword>
<evidence type="ECO:0000256" key="3">
    <source>
        <dbReference type="ARBA" id="ARBA00023163"/>
    </source>
</evidence>
<organism evidence="5 6">
    <name type="scientific">Rhizobium lusitanum</name>
    <dbReference type="NCBI Taxonomy" id="293958"/>
    <lineage>
        <taxon>Bacteria</taxon>
        <taxon>Pseudomonadati</taxon>
        <taxon>Pseudomonadota</taxon>
        <taxon>Alphaproteobacteria</taxon>
        <taxon>Hyphomicrobiales</taxon>
        <taxon>Rhizobiaceae</taxon>
        <taxon>Rhizobium/Agrobacterium group</taxon>
        <taxon>Rhizobium</taxon>
    </lineage>
</organism>
<dbReference type="SMART" id="SM00354">
    <property type="entry name" value="HTH_LACI"/>
    <property type="match status" value="1"/>
</dbReference>
<accession>A0A1C3VZ06</accession>
<protein>
    <submittedName>
        <fullName evidence="5">LacI family transcriptional regulator, gluconate utilization system Gnt-I transcriptional repressor</fullName>
    </submittedName>
</protein>
<dbReference type="PANTHER" id="PTHR30146:SF33">
    <property type="entry name" value="TRANSCRIPTIONAL REGULATOR"/>
    <property type="match status" value="1"/>
</dbReference>
<dbReference type="SUPFAM" id="SSF53822">
    <property type="entry name" value="Periplasmic binding protein-like I"/>
    <property type="match status" value="1"/>
</dbReference>
<dbReference type="GO" id="GO:0003700">
    <property type="term" value="F:DNA-binding transcription factor activity"/>
    <property type="evidence" value="ECO:0007669"/>
    <property type="project" value="TreeGrafter"/>
</dbReference>
<dbReference type="AlphaFoldDB" id="A0A1C3VZ06"/>
<dbReference type="CDD" id="cd01575">
    <property type="entry name" value="PBP1_GntR"/>
    <property type="match status" value="1"/>
</dbReference>
<dbReference type="RefSeq" id="WP_092574366.1">
    <property type="nucleotide sequence ID" value="NZ_FMAF01000007.1"/>
</dbReference>
<name>A0A1C3VZ06_9HYPH</name>
<dbReference type="Gene3D" id="1.10.260.40">
    <property type="entry name" value="lambda repressor-like DNA-binding domains"/>
    <property type="match status" value="1"/>
</dbReference>
<dbReference type="OrthoDB" id="7170131at2"/>
<dbReference type="CDD" id="cd01392">
    <property type="entry name" value="HTH_LacI"/>
    <property type="match status" value="1"/>
</dbReference>
<evidence type="ECO:0000313" key="6">
    <source>
        <dbReference type="Proteomes" id="UP000199205"/>
    </source>
</evidence>
<gene>
    <name evidence="5" type="ORF">GA0061101_107157</name>
</gene>
<dbReference type="PROSITE" id="PS50932">
    <property type="entry name" value="HTH_LACI_2"/>
    <property type="match status" value="1"/>
</dbReference>
<dbReference type="Gene3D" id="3.40.50.2300">
    <property type="match status" value="2"/>
</dbReference>
<dbReference type="Pfam" id="PF00356">
    <property type="entry name" value="LacI"/>
    <property type="match status" value="1"/>
</dbReference>
<dbReference type="EMBL" id="FMAF01000007">
    <property type="protein sequence ID" value="SCB32937.1"/>
    <property type="molecule type" value="Genomic_DNA"/>
</dbReference>
<evidence type="ECO:0000259" key="4">
    <source>
        <dbReference type="PROSITE" id="PS50932"/>
    </source>
</evidence>
<dbReference type="PANTHER" id="PTHR30146">
    <property type="entry name" value="LACI-RELATED TRANSCRIPTIONAL REPRESSOR"/>
    <property type="match status" value="1"/>
</dbReference>
<dbReference type="PROSITE" id="PS00356">
    <property type="entry name" value="HTH_LACI_1"/>
    <property type="match status" value="1"/>
</dbReference>
<evidence type="ECO:0000256" key="1">
    <source>
        <dbReference type="ARBA" id="ARBA00023015"/>
    </source>
</evidence>
<feature type="domain" description="HTH lacI-type" evidence="4">
    <location>
        <begin position="4"/>
        <end position="58"/>
    </location>
</feature>